<name>A0ABY6JCI1_9BACT</name>
<accession>A0ABY6JCI1</accession>
<evidence type="ECO:0008006" key="3">
    <source>
        <dbReference type="Google" id="ProtNLM"/>
    </source>
</evidence>
<protein>
    <recommendedName>
        <fullName evidence="3">YD repeat-containing protein</fullName>
    </recommendedName>
</protein>
<dbReference type="RefSeq" id="WP_264283590.1">
    <property type="nucleotide sequence ID" value="NZ_CP107006.1"/>
</dbReference>
<evidence type="ECO:0000313" key="1">
    <source>
        <dbReference type="EMBL" id="UYQ95919.1"/>
    </source>
</evidence>
<keyword evidence="2" id="KW-1185">Reference proteome</keyword>
<reference evidence="1" key="1">
    <citation type="submission" date="2022-10" db="EMBL/GenBank/DDBJ databases">
        <title>Chitinophaga sp. nov., isolated from soil.</title>
        <authorList>
            <person name="Jeon C.O."/>
        </authorList>
    </citation>
    <scope>NUCLEOTIDE SEQUENCE</scope>
    <source>
        <strain evidence="1">R8</strain>
    </source>
</reference>
<dbReference type="EMBL" id="CP107006">
    <property type="protein sequence ID" value="UYQ95919.1"/>
    <property type="molecule type" value="Genomic_DNA"/>
</dbReference>
<sequence length="291" mass="33781">MKPLSRLLLLLAIPFYFSCNTGPEKNDWKFQVCDRIARSDLQQAAERLEGFKGTPRRATDSVFGTYLSEVTVNDTIVNEYLFSQGQVKRVNTTAEGTAASIRLDYDGKGNIISLERLPEGQKNEFTYDGSGRPESHVYTAGNDTPPEKTIYKYFPGNDSLYIYHEGRGVEKLYLTETDTVVAVLRNFEDKGGLLLSQKSEYYDRKVRIVEINYFRQTKLYLRTRYEYDHRGNVTFRLSEREAAAESEKLLAERASSYRFEYHYDQQGNWTQKVSRQLDGNWMSTETRKIEY</sequence>
<organism evidence="1 2">
    <name type="scientific">Chitinophaga horti</name>
    <dbReference type="NCBI Taxonomy" id="2920382"/>
    <lineage>
        <taxon>Bacteria</taxon>
        <taxon>Pseudomonadati</taxon>
        <taxon>Bacteroidota</taxon>
        <taxon>Chitinophagia</taxon>
        <taxon>Chitinophagales</taxon>
        <taxon>Chitinophagaceae</taxon>
        <taxon>Chitinophaga</taxon>
    </lineage>
</organism>
<evidence type="ECO:0000313" key="2">
    <source>
        <dbReference type="Proteomes" id="UP001162741"/>
    </source>
</evidence>
<dbReference type="Gene3D" id="2.180.10.10">
    <property type="entry name" value="RHS repeat-associated core"/>
    <property type="match status" value="1"/>
</dbReference>
<proteinExistence type="predicted"/>
<dbReference type="Proteomes" id="UP001162741">
    <property type="component" value="Chromosome"/>
</dbReference>
<gene>
    <name evidence="1" type="ORF">MKQ68_12490</name>
</gene>